<dbReference type="RefSeq" id="XP_009261451.1">
    <property type="nucleotide sequence ID" value="XM_009263176.1"/>
</dbReference>
<dbReference type="PROSITE" id="PS50297">
    <property type="entry name" value="ANK_REP_REGION"/>
    <property type="match status" value="6"/>
</dbReference>
<feature type="repeat" description="ANK" evidence="3">
    <location>
        <begin position="1405"/>
        <end position="1437"/>
    </location>
</feature>
<evidence type="ECO:0000256" key="3">
    <source>
        <dbReference type="PROSITE-ProRule" id="PRU00023"/>
    </source>
</evidence>
<evidence type="ECO:0000256" key="2">
    <source>
        <dbReference type="ARBA" id="ARBA00023043"/>
    </source>
</evidence>
<feature type="repeat" description="ANK" evidence="3">
    <location>
        <begin position="1626"/>
        <end position="1660"/>
    </location>
</feature>
<dbReference type="PRINTS" id="PR01415">
    <property type="entry name" value="ANKYRIN"/>
</dbReference>
<dbReference type="KEGG" id="fpu:FPSE_10059"/>
<dbReference type="PANTHER" id="PTHR24123:SF33">
    <property type="entry name" value="PROTEIN HOS4"/>
    <property type="match status" value="1"/>
</dbReference>
<dbReference type="OrthoDB" id="341259at2759"/>
<dbReference type="InterPro" id="IPR002110">
    <property type="entry name" value="Ankyrin_rpt"/>
</dbReference>
<feature type="repeat" description="ANK" evidence="3">
    <location>
        <begin position="1157"/>
        <end position="1189"/>
    </location>
</feature>
<evidence type="ECO:0000256" key="1">
    <source>
        <dbReference type="ARBA" id="ARBA00022737"/>
    </source>
</evidence>
<keyword evidence="2 3" id="KW-0040">ANK repeat</keyword>
<organism evidence="5 6">
    <name type="scientific">Fusarium pseudograminearum (strain CS3096)</name>
    <name type="common">Wheat and barley crown-rot fungus</name>
    <dbReference type="NCBI Taxonomy" id="1028729"/>
    <lineage>
        <taxon>Eukaryota</taxon>
        <taxon>Fungi</taxon>
        <taxon>Dikarya</taxon>
        <taxon>Ascomycota</taxon>
        <taxon>Pezizomycotina</taxon>
        <taxon>Sordariomycetes</taxon>
        <taxon>Hypocreomycetidae</taxon>
        <taxon>Hypocreales</taxon>
        <taxon>Nectriaceae</taxon>
        <taxon>Fusarium</taxon>
    </lineage>
</organism>
<evidence type="ECO:0000256" key="4">
    <source>
        <dbReference type="SAM" id="MobiDB-lite"/>
    </source>
</evidence>
<accession>K3VBQ7</accession>
<feature type="region of interest" description="Disordered" evidence="4">
    <location>
        <begin position="1769"/>
        <end position="1807"/>
    </location>
</feature>
<keyword evidence="6" id="KW-1185">Reference proteome</keyword>
<dbReference type="Gene3D" id="1.25.40.20">
    <property type="entry name" value="Ankyrin repeat-containing domain"/>
    <property type="match status" value="4"/>
</dbReference>
<reference evidence="5 6" key="1">
    <citation type="journal article" date="2012" name="PLoS Pathog.">
        <title>Comparative pathogenomics reveals horizontally acquired novel virulence genes in fungi infecting cereal hosts.</title>
        <authorList>
            <person name="Gardiner D.M."/>
            <person name="McDonald M.C."/>
            <person name="Covarelli L."/>
            <person name="Solomon P.S."/>
            <person name="Rusu A.G."/>
            <person name="Marshall M."/>
            <person name="Kazan K."/>
            <person name="Chakraborty S."/>
            <person name="McDonald B.A."/>
            <person name="Manners J.M."/>
        </authorList>
    </citation>
    <scope>NUCLEOTIDE SEQUENCE [LARGE SCALE GENOMIC DNA]</scope>
    <source>
        <strain evidence="5 6">CS3096</strain>
    </source>
</reference>
<name>K3VBQ7_FUSPC</name>
<dbReference type="PROSITE" id="PS50088">
    <property type="entry name" value="ANK_REPEAT"/>
    <property type="match status" value="6"/>
</dbReference>
<dbReference type="HOGENOM" id="CLU_001836_1_0_1"/>
<feature type="region of interest" description="Disordered" evidence="4">
    <location>
        <begin position="42"/>
        <end position="65"/>
    </location>
</feature>
<dbReference type="InterPro" id="IPR036770">
    <property type="entry name" value="Ankyrin_rpt-contain_sf"/>
</dbReference>
<dbReference type="Proteomes" id="UP000007978">
    <property type="component" value="Chromosome 1"/>
</dbReference>
<evidence type="ECO:0000313" key="6">
    <source>
        <dbReference type="Proteomes" id="UP000007978"/>
    </source>
</evidence>
<evidence type="ECO:0000313" key="5">
    <source>
        <dbReference type="EMBL" id="EKJ69743.1"/>
    </source>
</evidence>
<dbReference type="PANTHER" id="PTHR24123">
    <property type="entry name" value="ANKYRIN REPEAT-CONTAINING"/>
    <property type="match status" value="1"/>
</dbReference>
<proteinExistence type="predicted"/>
<dbReference type="Pfam" id="PF00023">
    <property type="entry name" value="Ank"/>
    <property type="match status" value="1"/>
</dbReference>
<dbReference type="SMART" id="SM00248">
    <property type="entry name" value="ANK"/>
    <property type="match status" value="19"/>
</dbReference>
<keyword evidence="1" id="KW-0677">Repeat</keyword>
<comment type="caution">
    <text evidence="5">The sequence shown here is derived from an EMBL/GenBank/DDBJ whole genome shotgun (WGS) entry which is preliminary data.</text>
</comment>
<feature type="compositionally biased region" description="Acidic residues" evidence="4">
    <location>
        <begin position="55"/>
        <end position="65"/>
    </location>
</feature>
<protein>
    <submittedName>
        <fullName evidence="5">Uncharacterized protein</fullName>
    </submittedName>
</protein>
<dbReference type="GeneID" id="20368676"/>
<dbReference type="SUPFAM" id="SSF48403">
    <property type="entry name" value="Ankyrin repeat"/>
    <property type="match status" value="2"/>
</dbReference>
<dbReference type="eggNOG" id="KOG4177">
    <property type="taxonomic scope" value="Eukaryota"/>
</dbReference>
<feature type="compositionally biased region" description="Acidic residues" evidence="4">
    <location>
        <begin position="1771"/>
        <end position="1807"/>
    </location>
</feature>
<dbReference type="Pfam" id="PF12796">
    <property type="entry name" value="Ank_2"/>
    <property type="match status" value="4"/>
</dbReference>
<feature type="repeat" description="ANK" evidence="3">
    <location>
        <begin position="1297"/>
        <end position="1329"/>
    </location>
</feature>
<gene>
    <name evidence="5" type="ORF">FPSE_10059</name>
</gene>
<sequence length="1807" mass="203878">MFLEMTTGKKRLFSMSDTDKGEMVSSAHPEIIDEVPMSALLEKSIDEQSASQGNSEDDLSEVESEISDIETFKDLPADSESSKSLLSRPFGLSRPWGFSNYDDHDVITVHGLRDDHNTAWIAQNGTPWLRDQLFDELSIRQLDYLYATDETSEIFGPEGINLEAKNLLRLYCQRRQSLPDIEVNRPIIWICHDIGGTIVKQVLMEAAKAVMPDDYEDVVAWELAKKTHHQIAMLSSTIIFLGCPHKSESLDVLKDEVLNLMSLPGPEVTNGRLAKVNNIAKQVDKINVNFLNSRFFHRLTCINAMHLVDIPEEGSEDGPRDELIVVPASPFSRYTMTAFSIMETQNHFRLKDIDHSSLDHLYPTGQDPSRTSMLSQYLYVRNEYDNAPIWGNGPKGQSFYFEFIKSDHRYNNIRSMLLTFIAHASWHYSVGLNLYHTNKIMTQMENYHSWSLPQLFQAYSNFRSWTNAASLVIFLACFDNCIDDDRHWFLAALKEDQARGDINYRVIITTTGPDEICKNFIDDSNVISLEDCPVPILGYNVDEKGIGAHGLKVALEHTIKRRPVLRALEETLSRILDECQGAPHLGYVILQWLSNFGRGVSVAMITATVERLRPVTEGNLVGIFLMLPSQERRAWALRVYYWVKYAKEPLTVKALGQSLALSKDPEDISTALMECDDEHITHQLQACFSGIIVVDRGEVKFSHDSFYHAIVPTFDGREFEQPSYVHGLIAKSCLEYMMQDCMQQQYSRLSADNYGGDDLKSPLDISERDLLEYAVQFWVHHYQLAEGHKPFDLALTFFRTKRFRDRWAEAAYLLSNPFTRIQRSYRSPLPLMASVGLDDVVSSQIQLDKSTHFFQQDVWLAITEAARNNHQSIVIGLLTLADADEASLKDAVAWAATTQNEDIMTELLHQVDSLERFEWTQSLLSCAAVTGSKGLAMAIAKAGFDLNSVDDETGQTALHAAILWGKRAVVGQLLSSNIDLSILDHRDMTPMELAVEMADPEIVQMLLDRGARVDQVTKYEELLTTWAAELGHHVVLERLILTGLYLEMEDTDDWKAEAIIRAAQNLRKQCVLVLLKQGATPLAQSIDGSLLYQCCTNRDTLDICRILLERGADANESYSDKEMILIASLRSDNIEIVPLLIDHGARIDALDPWEDGDSRTPLSFAAANCSIEMIEFLLDKGADVNYGPEGACPALFNAALRQFNPKKLEILLGRGAKVDWRRYDGWQALHAAYDAPKSVQVLLKHGADVNAMCDKGTLTMMAAQWGHKKTLEVLVMNQQSRPDLDAKFTYYPDHRDYGTTAVRLAVGGGHYHCASFLLESGASLDEEIKDVKFLMVHASVSRGMPREQRQQFVKLIEKCFELGIKASTLDEEYNTALHRISRDTPASFVSIVLGRGAPLDNTNTDGWTPLAVALRKRNLPVAKLLLSRGARADIHSSSFGSLLHVACNWESYGSWPTPAQTLPVLRLLIQRKANPEVSGPAPESESLLYTTLRWITVESVCEMASRYLIEEAQADVNFGGPNNKYPLIAAVCMIRPRLVQYLIRRGADVEVVGDQGLKPCHHSAMRLGRNSSMLRLLTKSGVDLEARDLFDRTPLHFASSSGDWSSTRRLIRQLPLDFDVDIKDSDGWTPLMWACRSGHSEDIIRRLIQDYGADIWTVSNDGQWSPLKLANFADYQRDLTMMLEPPEDKMERIIENASKQVWDASFHLIHSGKHDHYIYCKGCMVVRPIYTCVECGDSFQLCFKCFPYRKRMHDPTHELKELANIWGVIEEGNEQSDSSDEVDDAEDDEDEEDEVGTEEDDEESSTG</sequence>
<feature type="repeat" description="ANK" evidence="3">
    <location>
        <begin position="986"/>
        <end position="1018"/>
    </location>
</feature>
<dbReference type="EMBL" id="AFNW01000328">
    <property type="protein sequence ID" value="EKJ69743.1"/>
    <property type="molecule type" value="Genomic_DNA"/>
</dbReference>
<feature type="repeat" description="ANK" evidence="3">
    <location>
        <begin position="953"/>
        <end position="985"/>
    </location>
</feature>
<dbReference type="InterPro" id="IPR051165">
    <property type="entry name" value="Multifunctional_ANK_Repeat"/>
</dbReference>
<dbReference type="SUPFAM" id="SSF57850">
    <property type="entry name" value="RING/U-box"/>
    <property type="match status" value="1"/>
</dbReference>